<evidence type="ECO:0000313" key="2">
    <source>
        <dbReference type="Proteomes" id="UP000651271"/>
    </source>
</evidence>
<sequence length="410" mass="46457">MDKNALSNKLDGLQVQKMYETHDGFESTSSFAIDAKEKIKSASAAIGSEPSKLEDGVTYRLLVYHVNDQNEQEFFDKMDYVTRRNEPDGPIISANLGDKIKWYIYSYNDKETIPEIEDLDNPIVPMGINRDFVYASGEVEITEDLNPMEVILQRKTALIAVEIDARGLFTDEIRSMTFSLPANILKTSNFDIKGGINVAGSVIGLPQQTIPLSPFANIDEGYNDRKLVYLHTAVPEVWNNFSFSLQNLSILLDNSAVRSFPTTVFAIAKQFNIEPGKRYRAKMDLIESALTFGGVSWARENLYRTQGTRNPYRFYHENRQTDDFRSYFSFKGHIPGKWGSTVIGEQRDPCALVYPGNRWMQPTKASFLNLTRTSTNLTTDGILPTVVSNLTDILATEATKCCFWFKLYRV</sequence>
<keyword evidence="2" id="KW-1185">Reference proteome</keyword>
<protein>
    <recommendedName>
        <fullName evidence="3">Major capsid protein N-terminal domain-containing protein</fullName>
    </recommendedName>
</protein>
<gene>
    <name evidence="1" type="ORF">H8B04_16415</name>
</gene>
<evidence type="ECO:0000313" key="1">
    <source>
        <dbReference type="EMBL" id="MBD1431112.1"/>
    </source>
</evidence>
<name>A0ABR7YIG6_9SPHI</name>
<dbReference type="RefSeq" id="WP_190303034.1">
    <property type="nucleotide sequence ID" value="NZ_JACOIJ010000059.1"/>
</dbReference>
<proteinExistence type="predicted"/>
<evidence type="ECO:0008006" key="3">
    <source>
        <dbReference type="Google" id="ProtNLM"/>
    </source>
</evidence>
<dbReference type="Proteomes" id="UP000651271">
    <property type="component" value="Unassembled WGS sequence"/>
</dbReference>
<comment type="caution">
    <text evidence="1">The sequence shown here is derived from an EMBL/GenBank/DDBJ whole genome shotgun (WGS) entry which is preliminary data.</text>
</comment>
<reference evidence="1 2" key="1">
    <citation type="submission" date="2020-08" db="EMBL/GenBank/DDBJ databases">
        <title>Sphingobacterium sp. DN04309 isolated from aquaculture water.</title>
        <authorList>
            <person name="Zhang M."/>
        </authorList>
    </citation>
    <scope>NUCLEOTIDE SEQUENCE [LARGE SCALE GENOMIC DNA]</scope>
    <source>
        <strain evidence="1 2">DN04309</strain>
    </source>
</reference>
<accession>A0ABR7YIG6</accession>
<organism evidence="1 2">
    <name type="scientific">Sphingobacterium litopenaei</name>
    <dbReference type="NCBI Taxonomy" id="2763500"/>
    <lineage>
        <taxon>Bacteria</taxon>
        <taxon>Pseudomonadati</taxon>
        <taxon>Bacteroidota</taxon>
        <taxon>Sphingobacteriia</taxon>
        <taxon>Sphingobacteriales</taxon>
        <taxon>Sphingobacteriaceae</taxon>
        <taxon>Sphingobacterium</taxon>
    </lineage>
</organism>
<dbReference type="EMBL" id="JACOIJ010000059">
    <property type="protein sequence ID" value="MBD1431112.1"/>
    <property type="molecule type" value="Genomic_DNA"/>
</dbReference>